<proteinExistence type="inferred from homology"/>
<accession>A0ABQ7TC54</accession>
<reference evidence="3 4" key="1">
    <citation type="journal article" date="2022" name="Gigascience">
        <title>A chromosome-level genome assembly and annotation of the desert horned lizard, Phrynosoma platyrhinos, provides insight into chromosomal rearrangements among reptiles.</title>
        <authorList>
            <person name="Koochekian N."/>
            <person name="Ascanio A."/>
            <person name="Farleigh K."/>
            <person name="Card D.C."/>
            <person name="Schield D.R."/>
            <person name="Castoe T.A."/>
            <person name="Jezkova T."/>
        </authorList>
    </citation>
    <scope>NUCLEOTIDE SEQUENCE [LARGE SCALE GENOMIC DNA]</scope>
    <source>
        <strain evidence="3">NK-2021</strain>
    </source>
</reference>
<name>A0ABQ7TC54_PHRPL</name>
<organism evidence="3 4">
    <name type="scientific">Phrynosoma platyrhinos</name>
    <name type="common">Desert horned lizard</name>
    <dbReference type="NCBI Taxonomy" id="52577"/>
    <lineage>
        <taxon>Eukaryota</taxon>
        <taxon>Metazoa</taxon>
        <taxon>Chordata</taxon>
        <taxon>Craniata</taxon>
        <taxon>Vertebrata</taxon>
        <taxon>Euteleostomi</taxon>
        <taxon>Lepidosauria</taxon>
        <taxon>Squamata</taxon>
        <taxon>Bifurcata</taxon>
        <taxon>Unidentata</taxon>
        <taxon>Episquamata</taxon>
        <taxon>Toxicofera</taxon>
        <taxon>Iguania</taxon>
        <taxon>Phrynosomatidae</taxon>
        <taxon>Phrynosomatinae</taxon>
        <taxon>Phrynosoma</taxon>
    </lineage>
</organism>
<dbReference type="PANTHER" id="PTHR11590">
    <property type="entry name" value="PROTEIN-GLUTAMINE GAMMA-GLUTAMYLTRANSFERASE"/>
    <property type="match status" value="1"/>
</dbReference>
<dbReference type="SMART" id="SM00460">
    <property type="entry name" value="TGc"/>
    <property type="match status" value="1"/>
</dbReference>
<dbReference type="Gene3D" id="3.90.260.10">
    <property type="entry name" value="Transglutaminase-like"/>
    <property type="match status" value="2"/>
</dbReference>
<keyword evidence="4" id="KW-1185">Reference proteome</keyword>
<evidence type="ECO:0000313" key="4">
    <source>
        <dbReference type="Proteomes" id="UP000826234"/>
    </source>
</evidence>
<dbReference type="EMBL" id="JAIPUX010000521">
    <property type="protein sequence ID" value="KAH0627234.1"/>
    <property type="molecule type" value="Genomic_DNA"/>
</dbReference>
<dbReference type="InterPro" id="IPR036985">
    <property type="entry name" value="Transglutaminase-like_sf"/>
</dbReference>
<comment type="similarity">
    <text evidence="1">Belongs to the transglutaminase superfamily. Transglutaminase family.</text>
</comment>
<dbReference type="Pfam" id="PF01841">
    <property type="entry name" value="Transglut_core"/>
    <property type="match status" value="1"/>
</dbReference>
<dbReference type="Proteomes" id="UP000826234">
    <property type="component" value="Unassembled WGS sequence"/>
</dbReference>
<dbReference type="SUPFAM" id="SSF54001">
    <property type="entry name" value="Cysteine proteinases"/>
    <property type="match status" value="1"/>
</dbReference>
<dbReference type="InterPro" id="IPR014756">
    <property type="entry name" value="Ig_E-set"/>
</dbReference>
<dbReference type="PANTHER" id="PTHR11590:SF70">
    <property type="entry name" value="PROTEIN-GLUTAMINE GAMMA-GLUTAMYLTRANSFERASE 4"/>
    <property type="match status" value="1"/>
</dbReference>
<evidence type="ECO:0000313" key="3">
    <source>
        <dbReference type="EMBL" id="KAH0627234.1"/>
    </source>
</evidence>
<dbReference type="SUPFAM" id="SSF81296">
    <property type="entry name" value="E set domains"/>
    <property type="match status" value="1"/>
</dbReference>
<dbReference type="SUPFAM" id="SSF49309">
    <property type="entry name" value="Transglutaminase, two C-terminal domains"/>
    <property type="match status" value="2"/>
</dbReference>
<evidence type="ECO:0000259" key="2">
    <source>
        <dbReference type="SMART" id="SM00460"/>
    </source>
</evidence>
<gene>
    <name evidence="3" type="ORF">JD844_002739</name>
</gene>
<feature type="domain" description="Transglutaminase-like" evidence="2">
    <location>
        <begin position="186"/>
        <end position="257"/>
    </location>
</feature>
<comment type="caution">
    <text evidence="3">The sequence shown here is derived from an EMBL/GenBank/DDBJ whole genome shotgun (WGS) entry which is preliminary data.</text>
</comment>
<protein>
    <recommendedName>
        <fullName evidence="2">Transglutaminase-like domain-containing protein</fullName>
    </recommendedName>
</protein>
<dbReference type="InterPro" id="IPR013783">
    <property type="entry name" value="Ig-like_fold"/>
</dbReference>
<dbReference type="Gene3D" id="2.60.40.10">
    <property type="entry name" value="Immunoglobulins"/>
    <property type="match status" value="3"/>
</dbReference>
<dbReference type="InterPro" id="IPR036238">
    <property type="entry name" value="Transglutaminase_C_sf"/>
</dbReference>
<sequence length="549" mass="61951">MSKTIECSLKAIGVDFLRKENTCLHHTSKFKNDSLIVRRGQEFNLKVTFSRELKDNDEIILKLSIDTPFEEDILDCCMYLLDKSLLGPNDKRNPVKITRAMSALKGGELRYQSPPQPSLVYVDCESILNLYGKIAILDQGVNMEDEKGVLFGKWEFENQNNSCEGSPCPSEWKDSVRILKQYYRTKKPVLYAQCWVFSGVLNTVMRCLGIPARSVTTYNAGRDTDNNINIDAIKNGEVNHNYDTMFLFSAVNAEIVFWKIKKVNGKDAYVPEKDKYSKIGTKIITKAIGNEKAEDIIDEYKFPEDSEEEKRAMKTALSHVKSPTRAAAEVLRSLKASIKLTLEKEEKLVPGQPIDLNIVVSNKTAGALKVNLSVSSYLESYAGKVHARFLPIQEIIRAEGKRDVKILISVKDYMKTLSLIEDELQLKVNISGHVQETNEKYTETVTLAFQYPQLQVVIPEKAKVNENFGCEVIFKNTFSIPLENCRLLVEDLDISPVKAFDHGIVPPNGIKRSKLNCAAKKIGDQMIVAKWNSTQVKGITAVKFIEITE</sequence>
<dbReference type="PIRSF" id="PIRSF000459">
    <property type="entry name" value="TGM_EBP42"/>
    <property type="match status" value="1"/>
</dbReference>
<dbReference type="InterPro" id="IPR023608">
    <property type="entry name" value="Transglutaminase_animal"/>
</dbReference>
<dbReference type="InterPro" id="IPR038765">
    <property type="entry name" value="Papain-like_cys_pep_sf"/>
</dbReference>
<evidence type="ECO:0000256" key="1">
    <source>
        <dbReference type="ARBA" id="ARBA00005968"/>
    </source>
</evidence>
<dbReference type="InterPro" id="IPR001102">
    <property type="entry name" value="Transglutaminase_N"/>
</dbReference>
<dbReference type="Pfam" id="PF00868">
    <property type="entry name" value="Transglut_N"/>
    <property type="match status" value="1"/>
</dbReference>
<dbReference type="InterPro" id="IPR050779">
    <property type="entry name" value="Transglutaminase"/>
</dbReference>
<dbReference type="InterPro" id="IPR002931">
    <property type="entry name" value="Transglutaminase-like"/>
</dbReference>